<dbReference type="EMBL" id="BPLR01017758">
    <property type="protein sequence ID" value="GIY94217.1"/>
    <property type="molecule type" value="Genomic_DNA"/>
</dbReference>
<sequence>MALFPPPPAPKTRLLHEEIKAVKNIPKLTSSYIFSNLFNTTSDGTFLPPPPKNTPAAESKSSASEWAHILITRSY</sequence>
<reference evidence="1 2" key="1">
    <citation type="submission" date="2021-06" db="EMBL/GenBank/DDBJ databases">
        <title>Caerostris extrusa draft genome.</title>
        <authorList>
            <person name="Kono N."/>
            <person name="Arakawa K."/>
        </authorList>
    </citation>
    <scope>NUCLEOTIDE SEQUENCE [LARGE SCALE GENOMIC DNA]</scope>
</reference>
<proteinExistence type="predicted"/>
<gene>
    <name evidence="1" type="ORF">CEXT_98551</name>
</gene>
<comment type="caution">
    <text evidence="1">The sequence shown here is derived from an EMBL/GenBank/DDBJ whole genome shotgun (WGS) entry which is preliminary data.</text>
</comment>
<dbReference type="AlphaFoldDB" id="A0AAV4XHU8"/>
<protein>
    <submittedName>
        <fullName evidence="1">Uncharacterized protein</fullName>
    </submittedName>
</protein>
<accession>A0AAV4XHU8</accession>
<evidence type="ECO:0000313" key="1">
    <source>
        <dbReference type="EMBL" id="GIY94217.1"/>
    </source>
</evidence>
<dbReference type="Proteomes" id="UP001054945">
    <property type="component" value="Unassembled WGS sequence"/>
</dbReference>
<organism evidence="1 2">
    <name type="scientific">Caerostris extrusa</name>
    <name type="common">Bark spider</name>
    <name type="synonym">Caerostris bankana</name>
    <dbReference type="NCBI Taxonomy" id="172846"/>
    <lineage>
        <taxon>Eukaryota</taxon>
        <taxon>Metazoa</taxon>
        <taxon>Ecdysozoa</taxon>
        <taxon>Arthropoda</taxon>
        <taxon>Chelicerata</taxon>
        <taxon>Arachnida</taxon>
        <taxon>Araneae</taxon>
        <taxon>Araneomorphae</taxon>
        <taxon>Entelegynae</taxon>
        <taxon>Araneoidea</taxon>
        <taxon>Araneidae</taxon>
        <taxon>Caerostris</taxon>
    </lineage>
</organism>
<keyword evidence="2" id="KW-1185">Reference proteome</keyword>
<name>A0AAV4XHU8_CAEEX</name>
<evidence type="ECO:0000313" key="2">
    <source>
        <dbReference type="Proteomes" id="UP001054945"/>
    </source>
</evidence>